<feature type="region of interest" description="Disordered" evidence="1">
    <location>
        <begin position="108"/>
        <end position="178"/>
    </location>
</feature>
<reference evidence="3" key="1">
    <citation type="submission" date="2016-10" db="EMBL/GenBank/DDBJ databases">
        <authorList>
            <person name="Varghese N."/>
            <person name="Submissions S."/>
        </authorList>
    </citation>
    <scope>NUCLEOTIDE SEQUENCE [LARGE SCALE GENOMIC DNA]</scope>
    <source>
        <strain evidence="3">CGMCC 4.3530</strain>
    </source>
</reference>
<evidence type="ECO:0000313" key="3">
    <source>
        <dbReference type="Proteomes" id="UP000199529"/>
    </source>
</evidence>
<keyword evidence="3" id="KW-1185">Reference proteome</keyword>
<evidence type="ECO:0000313" key="2">
    <source>
        <dbReference type="EMBL" id="SDZ55394.1"/>
    </source>
</evidence>
<dbReference type="STRING" id="418495.SAMN05216215_109724"/>
<feature type="compositionally biased region" description="Basic and acidic residues" evidence="1">
    <location>
        <begin position="128"/>
        <end position="151"/>
    </location>
</feature>
<evidence type="ECO:0000256" key="1">
    <source>
        <dbReference type="SAM" id="MobiDB-lite"/>
    </source>
</evidence>
<organism evidence="2 3">
    <name type="scientific">Saccharopolyspora shandongensis</name>
    <dbReference type="NCBI Taxonomy" id="418495"/>
    <lineage>
        <taxon>Bacteria</taxon>
        <taxon>Bacillati</taxon>
        <taxon>Actinomycetota</taxon>
        <taxon>Actinomycetes</taxon>
        <taxon>Pseudonocardiales</taxon>
        <taxon>Pseudonocardiaceae</taxon>
        <taxon>Saccharopolyspora</taxon>
    </lineage>
</organism>
<sequence length="275" mass="31069">MTWFKVDDTLHSHTKSMRAGEAAMGLWVLAGSWASNQLTDGWVPAYVARRLSPNADDLAATLVRVGLWIPDEHDGEPGWWFHAWGEYQPSREDVETKRADARERMRKIRARGTARQAGPAEDSSADVRANEPRTNTERSQHVRDPRPDPSRPEVPSTEGTSVEARKRATGRATRIPDDFDVNPEMVAWAREHTPLVGRTETDKFVDYWRAKSGQGATKRDWVATWRNWMRRAQEDAERRTPARAGQTTKADRIDALDAFLVQDEPHLRALPGGAA</sequence>
<dbReference type="EMBL" id="FNOK01000097">
    <property type="protein sequence ID" value="SDZ55394.1"/>
    <property type="molecule type" value="Genomic_DNA"/>
</dbReference>
<gene>
    <name evidence="2" type="ORF">SAMN05216215_109724</name>
</gene>
<name>A0A1H3TYS5_9PSEU</name>
<proteinExistence type="predicted"/>
<accession>A0A1H3TYS5</accession>
<dbReference type="OrthoDB" id="4775111at2"/>
<dbReference type="RefSeq" id="WP_093278649.1">
    <property type="nucleotide sequence ID" value="NZ_FNOK01000097.1"/>
</dbReference>
<protein>
    <submittedName>
        <fullName evidence="2">Uncharacterized protein</fullName>
    </submittedName>
</protein>
<dbReference type="Proteomes" id="UP000199529">
    <property type="component" value="Unassembled WGS sequence"/>
</dbReference>
<dbReference type="AlphaFoldDB" id="A0A1H3TYS5"/>